<organism evidence="1 18">
    <name type="scientific">Mycobacterium tuberculosis</name>
    <dbReference type="NCBI Taxonomy" id="1773"/>
    <lineage>
        <taxon>Bacteria</taxon>
        <taxon>Bacillati</taxon>
        <taxon>Actinomycetota</taxon>
        <taxon>Actinomycetes</taxon>
        <taxon>Mycobacteriales</taxon>
        <taxon>Mycobacteriaceae</taxon>
        <taxon>Mycobacterium</taxon>
        <taxon>Mycobacterium tuberculosis complex</taxon>
    </lineage>
</organism>
<dbReference type="AlphaFoldDB" id="A0A0T9MW24"/>
<evidence type="ECO:0000313" key="10">
    <source>
        <dbReference type="Proteomes" id="UP000039217"/>
    </source>
</evidence>
<evidence type="ECO:0000313" key="15">
    <source>
        <dbReference type="Proteomes" id="UP000048948"/>
    </source>
</evidence>
<dbReference type="Proteomes" id="UP000039217">
    <property type="component" value="Unassembled WGS sequence"/>
</dbReference>
<dbReference type="Proteomes" id="UP000046947">
    <property type="component" value="Unassembled WGS sequence"/>
</dbReference>
<name>A0A0T9MW24_MYCTX</name>
<evidence type="ECO:0000313" key="11">
    <source>
        <dbReference type="Proteomes" id="UP000044938"/>
    </source>
</evidence>
<proteinExistence type="predicted"/>
<dbReference type="EMBL" id="CQQC01000261">
    <property type="protein sequence ID" value="CNU71209.1"/>
    <property type="molecule type" value="Genomic_DNA"/>
</dbReference>
<dbReference type="Proteomes" id="UP000044938">
    <property type="component" value="Unassembled WGS sequence"/>
</dbReference>
<evidence type="ECO:0000313" key="7">
    <source>
        <dbReference type="EMBL" id="CNU71209.1"/>
    </source>
</evidence>
<evidence type="ECO:0000313" key="4">
    <source>
        <dbReference type="EMBL" id="CKR00736.1"/>
    </source>
</evidence>
<reference evidence="1 18" key="2">
    <citation type="submission" date="2017-10" db="EMBL/GenBank/DDBJ databases">
        <title>Clinical isolate obtained from a human patient with meningeal tuberculosis in michoacan, Mexico.</title>
        <authorList>
            <person name="Guillen-Nepita A.L."/>
            <person name="Negrete-Paz A.M."/>
            <person name="Vazquez-Marrufo G."/>
            <person name="Cruz-Hernandez A."/>
            <person name="Fresia P."/>
            <person name="Naya H."/>
            <person name="Vazquez-Garciduenas M.S."/>
        </authorList>
    </citation>
    <scope>NUCLEOTIDE SEQUENCE [LARGE SCALE GENOMIC DNA]</scope>
    <source>
        <strain evidence="18">Beijing/MYC004</strain>
        <strain evidence="1">MYC004</strain>
    </source>
</reference>
<evidence type="ECO:0000313" key="17">
    <source>
        <dbReference type="Proteomes" id="UP000050164"/>
    </source>
</evidence>
<dbReference type="EMBL" id="CSAJ01001255">
    <property type="protein sequence ID" value="COX79324.1"/>
    <property type="molecule type" value="Genomic_DNA"/>
</dbReference>
<dbReference type="EMBL" id="CFOH01000032">
    <property type="protein sequence ID" value="CFE46735.1"/>
    <property type="molecule type" value="Genomic_DNA"/>
</dbReference>
<sequence length="33" mass="3304">MLLPTHGTGGLQAGVDLDDKEALAELIGDNAAP</sequence>
<evidence type="ECO:0000313" key="8">
    <source>
        <dbReference type="EMBL" id="COW67297.1"/>
    </source>
</evidence>
<dbReference type="EMBL" id="CHKL01000383">
    <property type="protein sequence ID" value="COW67297.1"/>
    <property type="molecule type" value="Genomic_DNA"/>
</dbReference>
<dbReference type="EMBL" id="CNGE01000815">
    <property type="protein sequence ID" value="CKT38068.1"/>
    <property type="molecule type" value="Genomic_DNA"/>
</dbReference>
<evidence type="ECO:0000313" key="13">
    <source>
        <dbReference type="Proteomes" id="UP000046947"/>
    </source>
</evidence>
<reference evidence="10 11" key="1">
    <citation type="submission" date="2015-03" db="EMBL/GenBank/DDBJ databases">
        <authorList>
            <consortium name="Pathogen Informatics"/>
        </authorList>
    </citation>
    <scope>NUCLEOTIDE SEQUENCE [LARGE SCALE GENOMIC DNA]</scope>
    <source>
        <strain evidence="6 15">Bir 172</strain>
        <strain evidence="5 17">Bir 185</strain>
        <strain evidence="4 16">Bir 187</strain>
        <strain evidence="3 12">C09601061</strain>
        <strain evidence="7 10">D00501624</strain>
        <strain evidence="2 13">H09601792</strain>
        <strain evidence="9 11">M09401471</strain>
        <strain evidence="8 14">P00601463</strain>
    </source>
</reference>
<evidence type="ECO:0000313" key="6">
    <source>
        <dbReference type="EMBL" id="CKT38068.1"/>
    </source>
</evidence>
<dbReference type="Proteomes" id="UP000049023">
    <property type="component" value="Unassembled WGS sequence"/>
</dbReference>
<evidence type="ECO:0000313" key="18">
    <source>
        <dbReference type="Proteomes" id="UP000236349"/>
    </source>
</evidence>
<evidence type="ECO:0000313" key="9">
    <source>
        <dbReference type="EMBL" id="COX79324.1"/>
    </source>
</evidence>
<evidence type="ECO:0000313" key="1">
    <source>
        <dbReference type="EMBL" id="AUS52784.1"/>
    </source>
</evidence>
<dbReference type="Proteomes" id="UP000048948">
    <property type="component" value="Unassembled WGS sequence"/>
</dbReference>
<evidence type="ECO:0000313" key="3">
    <source>
        <dbReference type="EMBL" id="CFR98012.1"/>
    </source>
</evidence>
<dbReference type="Proteomes" id="UP000048600">
    <property type="component" value="Unassembled WGS sequence"/>
</dbReference>
<protein>
    <submittedName>
        <fullName evidence="1">Uncharacterized protein</fullName>
    </submittedName>
</protein>
<dbReference type="EMBL" id="CP024614">
    <property type="protein sequence ID" value="AUS52784.1"/>
    <property type="molecule type" value="Genomic_DNA"/>
</dbReference>
<evidence type="ECO:0000313" key="12">
    <source>
        <dbReference type="Proteomes" id="UP000046680"/>
    </source>
</evidence>
<dbReference type="EMBL" id="CGCX01001591">
    <property type="protein sequence ID" value="CFR98012.1"/>
    <property type="molecule type" value="Genomic_DNA"/>
</dbReference>
<evidence type="ECO:0000313" key="5">
    <source>
        <dbReference type="EMBL" id="CKR95712.1"/>
    </source>
</evidence>
<evidence type="ECO:0000313" key="16">
    <source>
        <dbReference type="Proteomes" id="UP000049023"/>
    </source>
</evidence>
<dbReference type="Proteomes" id="UP000046680">
    <property type="component" value="Unassembled WGS sequence"/>
</dbReference>
<dbReference type="EMBL" id="CNFT01000580">
    <property type="protein sequence ID" value="CKR95712.1"/>
    <property type="molecule type" value="Genomic_DNA"/>
</dbReference>
<evidence type="ECO:0000313" key="14">
    <source>
        <dbReference type="Proteomes" id="UP000048600"/>
    </source>
</evidence>
<dbReference type="Proteomes" id="UP000050164">
    <property type="component" value="Unassembled WGS sequence"/>
</dbReference>
<dbReference type="EMBL" id="CNFU01000050">
    <property type="protein sequence ID" value="CKR00736.1"/>
    <property type="molecule type" value="Genomic_DNA"/>
</dbReference>
<accession>A0A0T9MW24</accession>
<evidence type="ECO:0000313" key="2">
    <source>
        <dbReference type="EMBL" id="CFE46735.1"/>
    </source>
</evidence>
<dbReference type="Proteomes" id="UP000236349">
    <property type="component" value="Chromosome"/>
</dbReference>
<gene>
    <name evidence="1" type="ORF">CAB90_03992</name>
    <name evidence="3" type="ORF">ERS007657_03363</name>
    <name evidence="7" type="ORF">ERS007661_01071</name>
    <name evidence="2" type="ORF">ERS007688_00371</name>
    <name evidence="9" type="ORF">ERS007720_04896</name>
    <name evidence="8" type="ORF">ERS007741_02919</name>
    <name evidence="6" type="ORF">ERS027646_03454</name>
    <name evidence="5" type="ORF">ERS027659_02438</name>
    <name evidence="4" type="ORF">ERS027661_00439</name>
</gene>